<organism evidence="5 6">
    <name type="scientific">Acidovorax soli</name>
    <dbReference type="NCBI Taxonomy" id="592050"/>
    <lineage>
        <taxon>Bacteria</taxon>
        <taxon>Pseudomonadati</taxon>
        <taxon>Pseudomonadota</taxon>
        <taxon>Betaproteobacteria</taxon>
        <taxon>Burkholderiales</taxon>
        <taxon>Comamonadaceae</taxon>
        <taxon>Acidovorax</taxon>
    </lineage>
</organism>
<dbReference type="InterPro" id="IPR006143">
    <property type="entry name" value="RND_pump_MFP"/>
</dbReference>
<name>A0A1H4CA51_9BURK</name>
<proteinExistence type="inferred from homology"/>
<evidence type="ECO:0000256" key="1">
    <source>
        <dbReference type="ARBA" id="ARBA00009477"/>
    </source>
</evidence>
<feature type="domain" description="CzcB-like C-terminal circularly permuted SH3-like" evidence="4">
    <location>
        <begin position="286"/>
        <end position="340"/>
    </location>
</feature>
<dbReference type="PANTHER" id="PTHR30469">
    <property type="entry name" value="MULTIDRUG RESISTANCE PROTEIN MDTA"/>
    <property type="match status" value="1"/>
</dbReference>
<dbReference type="Proteomes" id="UP000199002">
    <property type="component" value="Unassembled WGS sequence"/>
</dbReference>
<feature type="domain" description="CusB-like beta-barrel" evidence="3">
    <location>
        <begin position="201"/>
        <end position="273"/>
    </location>
</feature>
<dbReference type="Gene3D" id="2.40.420.20">
    <property type="match status" value="1"/>
</dbReference>
<dbReference type="Pfam" id="PF25954">
    <property type="entry name" value="Beta-barrel_RND_2"/>
    <property type="match status" value="1"/>
</dbReference>
<accession>A0A1H4CA51</accession>
<evidence type="ECO:0000259" key="4">
    <source>
        <dbReference type="Pfam" id="PF25975"/>
    </source>
</evidence>
<feature type="signal peptide" evidence="2">
    <location>
        <begin position="1"/>
        <end position="23"/>
    </location>
</feature>
<keyword evidence="2" id="KW-0732">Signal</keyword>
<dbReference type="SUPFAM" id="SSF111369">
    <property type="entry name" value="HlyD-like secretion proteins"/>
    <property type="match status" value="1"/>
</dbReference>
<dbReference type="NCBIfam" id="TIGR01730">
    <property type="entry name" value="RND_mfp"/>
    <property type="match status" value="1"/>
</dbReference>
<dbReference type="GO" id="GO:1990281">
    <property type="term" value="C:efflux pump complex"/>
    <property type="evidence" value="ECO:0007669"/>
    <property type="project" value="TreeGrafter"/>
</dbReference>
<evidence type="ECO:0000259" key="3">
    <source>
        <dbReference type="Pfam" id="PF25954"/>
    </source>
</evidence>
<reference evidence="6" key="1">
    <citation type="submission" date="2016-10" db="EMBL/GenBank/DDBJ databases">
        <authorList>
            <person name="Varghese N."/>
            <person name="Submissions S."/>
        </authorList>
    </citation>
    <scope>NUCLEOTIDE SEQUENCE [LARGE SCALE GENOMIC DNA]</scope>
    <source>
        <strain evidence="6">DSM 25157</strain>
    </source>
</reference>
<evidence type="ECO:0000256" key="2">
    <source>
        <dbReference type="SAM" id="SignalP"/>
    </source>
</evidence>
<dbReference type="EMBL" id="FNQJ01000018">
    <property type="protein sequence ID" value="SEA57179.1"/>
    <property type="molecule type" value="Genomic_DNA"/>
</dbReference>
<dbReference type="Gene3D" id="2.40.30.170">
    <property type="match status" value="1"/>
</dbReference>
<dbReference type="Gene3D" id="1.10.287.470">
    <property type="entry name" value="Helix hairpin bin"/>
    <property type="match status" value="1"/>
</dbReference>
<dbReference type="InterPro" id="IPR058649">
    <property type="entry name" value="CzcB_C"/>
</dbReference>
<comment type="similarity">
    <text evidence="1">Belongs to the membrane fusion protein (MFP) (TC 8.A.1) family.</text>
</comment>
<protein>
    <submittedName>
        <fullName evidence="5">RND family efflux transporter, MFP subunit</fullName>
    </submittedName>
</protein>
<dbReference type="InterPro" id="IPR058792">
    <property type="entry name" value="Beta-barrel_RND_2"/>
</dbReference>
<dbReference type="AlphaFoldDB" id="A0A1H4CA51"/>
<evidence type="ECO:0000313" key="6">
    <source>
        <dbReference type="Proteomes" id="UP000199002"/>
    </source>
</evidence>
<keyword evidence="6" id="KW-1185">Reference proteome</keyword>
<dbReference type="RefSeq" id="WP_092699016.1">
    <property type="nucleotide sequence ID" value="NZ_CAXIQL010000007.1"/>
</dbReference>
<sequence length="349" mass="36387">MLIPRLATAAFLSSLMAVQGAWAADAAPLKTYVVQADGAGQHASVDGVVEAVRDTTLSAQVQGAIVSLGVKVGDTVQAGQEILRLDARAATQNAAASAAQVDAARASMQVASKEFERQKQLYQKQYISQAALDRAQAQLQANQAQVQALQAQAGAAMTQSGFYAVKAPYSGVVSEVPVALGDMAMPGRPLVRLHDPVALRVTAMVPQMAAAALAGTQTLQVELPALAAARITVQPSQIQLLPTVDAATHTVQLRVALPPDLKGAAPGMFARLWLPAVPAAAGVQRVQIPASAVVRRAEMTGVYVLNAQGRPLLRQVRLGRVDGEKIEVLSGLRQGDKVATDPQAAAKVR</sequence>
<dbReference type="STRING" id="592050.SAMN05421875_11821"/>
<dbReference type="GeneID" id="34232043"/>
<gene>
    <name evidence="5" type="ORF">SAMN05421875_11821</name>
</gene>
<feature type="chain" id="PRO_5011519033" evidence="2">
    <location>
        <begin position="24"/>
        <end position="349"/>
    </location>
</feature>
<dbReference type="GO" id="GO:0015562">
    <property type="term" value="F:efflux transmembrane transporter activity"/>
    <property type="evidence" value="ECO:0007669"/>
    <property type="project" value="TreeGrafter"/>
</dbReference>
<dbReference type="Pfam" id="PF25975">
    <property type="entry name" value="CzcB_C"/>
    <property type="match status" value="1"/>
</dbReference>
<dbReference type="PANTHER" id="PTHR30469:SF18">
    <property type="entry name" value="RESISTANCE-NODULATION-CELL DIVISION (RND) EFFLUX MEMBRANE FUSION PROTEIN-RELATED"/>
    <property type="match status" value="1"/>
</dbReference>
<dbReference type="Gene3D" id="2.40.50.100">
    <property type="match status" value="1"/>
</dbReference>
<evidence type="ECO:0000313" key="5">
    <source>
        <dbReference type="EMBL" id="SEA57179.1"/>
    </source>
</evidence>